<evidence type="ECO:0000313" key="3">
    <source>
        <dbReference type="EMBL" id="CAK7229106.1"/>
    </source>
</evidence>
<sequence>MAAEQRKLLEQLMGGGVTSRGAQMSLNDPKVCRSYIAGTCPHDLFTNTKQDLGMCPKVHADALKAEYEALSPAEKAKYGFDYDYMRDLQKYIEECNRRIEIAQRRLDKTPDEIRQTNVLLRAINELNDSIAQGLVEVEVLGEAGLVGLAMDELLRVRQTTQVRVDREKELKALSDTSGPSGHQKLQVCDVCGAYLSRLDNDRRLADHFYGKMHLGYAQMRKTYETLSKEVRGGPGGGRGHQRPSLSVAVGGNSSGGGGGDHGSDHGEGSATPNSSGGGYGDWGRSRGPRSGGGGGGVRRNRQRW</sequence>
<name>A0ABP0CB21_9PEZI</name>
<organism evidence="3 4">
    <name type="scientific">Sporothrix curviconia</name>
    <dbReference type="NCBI Taxonomy" id="1260050"/>
    <lineage>
        <taxon>Eukaryota</taxon>
        <taxon>Fungi</taxon>
        <taxon>Dikarya</taxon>
        <taxon>Ascomycota</taxon>
        <taxon>Pezizomycotina</taxon>
        <taxon>Sordariomycetes</taxon>
        <taxon>Sordariomycetidae</taxon>
        <taxon>Ophiostomatales</taxon>
        <taxon>Ophiostomataceae</taxon>
        <taxon>Sporothrix</taxon>
    </lineage>
</organism>
<accession>A0ABP0CB21</accession>
<dbReference type="Pfam" id="PF03194">
    <property type="entry name" value="LUC7"/>
    <property type="match status" value="1"/>
</dbReference>
<reference evidence="3 4" key="1">
    <citation type="submission" date="2024-01" db="EMBL/GenBank/DDBJ databases">
        <authorList>
            <person name="Allen C."/>
            <person name="Tagirdzhanova G."/>
        </authorList>
    </citation>
    <scope>NUCLEOTIDE SEQUENCE [LARGE SCALE GENOMIC DNA]</scope>
</reference>
<gene>
    <name evidence="3" type="primary">LUC7</name>
    <name evidence="3" type="ORF">SCUCBS95973_007108</name>
</gene>
<dbReference type="Proteomes" id="UP001642405">
    <property type="component" value="Unassembled WGS sequence"/>
</dbReference>
<dbReference type="InterPro" id="IPR004882">
    <property type="entry name" value="Luc7-rel"/>
</dbReference>
<protein>
    <submittedName>
        <fullName evidence="3">Splicing factor</fullName>
    </submittedName>
</protein>
<evidence type="ECO:0000313" key="4">
    <source>
        <dbReference type="Proteomes" id="UP001642405"/>
    </source>
</evidence>
<comment type="caution">
    <text evidence="3">The sequence shown here is derived from an EMBL/GenBank/DDBJ whole genome shotgun (WGS) entry which is preliminary data.</text>
</comment>
<dbReference type="EMBL" id="CAWUHB010000047">
    <property type="protein sequence ID" value="CAK7229106.1"/>
    <property type="molecule type" value="Genomic_DNA"/>
</dbReference>
<evidence type="ECO:0000256" key="1">
    <source>
        <dbReference type="ARBA" id="ARBA00005655"/>
    </source>
</evidence>
<proteinExistence type="inferred from homology"/>
<comment type="similarity">
    <text evidence="1">Belongs to the Luc7 family.</text>
</comment>
<dbReference type="PANTHER" id="PTHR12375">
    <property type="entry name" value="RNA-BINDING PROTEIN LUC7-RELATED"/>
    <property type="match status" value="1"/>
</dbReference>
<feature type="region of interest" description="Disordered" evidence="2">
    <location>
        <begin position="228"/>
        <end position="304"/>
    </location>
</feature>
<evidence type="ECO:0000256" key="2">
    <source>
        <dbReference type="SAM" id="MobiDB-lite"/>
    </source>
</evidence>
<keyword evidence="4" id="KW-1185">Reference proteome</keyword>